<dbReference type="KEGG" id="pbl:PAAG_12550"/>
<accession>A0A0A2V331</accession>
<sequence length="91" mass="9976">MTTPPTCDHLAVGAFSSLDENEELEDLEQKSSSNHIMNSSSHESDKTSASESTCKFIIASEGTSSLQSQMSTSNMISNLRSVNIKRMFKEL</sequence>
<evidence type="ECO:0000256" key="1">
    <source>
        <dbReference type="SAM" id="MobiDB-lite"/>
    </source>
</evidence>
<keyword evidence="3" id="KW-1185">Reference proteome</keyword>
<reference evidence="2 3" key="1">
    <citation type="journal article" date="2011" name="PLoS Genet.">
        <title>Comparative genomic analysis of human fungal pathogens causing paracoccidioidomycosis.</title>
        <authorList>
            <person name="Desjardins C.A."/>
            <person name="Champion M.D."/>
            <person name="Holder J.W."/>
            <person name="Muszewska A."/>
            <person name="Goldberg J."/>
            <person name="Bailao A.M."/>
            <person name="Brigido M.M."/>
            <person name="Ferreira M.E."/>
            <person name="Garcia A.M."/>
            <person name="Grynberg M."/>
            <person name="Gujja S."/>
            <person name="Heiman D.I."/>
            <person name="Henn M.R."/>
            <person name="Kodira C.D."/>
            <person name="Leon-Narvaez H."/>
            <person name="Longo L.V."/>
            <person name="Ma L.J."/>
            <person name="Malavazi I."/>
            <person name="Matsuo A.L."/>
            <person name="Morais F.V."/>
            <person name="Pereira M."/>
            <person name="Rodriguez-Brito S."/>
            <person name="Sakthikumar S."/>
            <person name="Salem-Izacc S.M."/>
            <person name="Sykes S.M."/>
            <person name="Teixeira M.M."/>
            <person name="Vallejo M.C."/>
            <person name="Walter M.E."/>
            <person name="Yandava C."/>
            <person name="Young S."/>
            <person name="Zeng Q."/>
            <person name="Zucker J."/>
            <person name="Felipe M.S."/>
            <person name="Goldman G.H."/>
            <person name="Haas B.J."/>
            <person name="McEwen J.G."/>
            <person name="Nino-Vega G."/>
            <person name="Puccia R."/>
            <person name="San-Blas G."/>
            <person name="Soares C.M."/>
            <person name="Birren B.W."/>
            <person name="Cuomo C.A."/>
        </authorList>
    </citation>
    <scope>NUCLEOTIDE SEQUENCE [LARGE SCALE GENOMIC DNA]</scope>
    <source>
        <strain evidence="3">ATCC MYA-826 / Pb01</strain>
    </source>
</reference>
<name>A0A0A2V331_PARBA</name>
<dbReference type="HOGENOM" id="CLU_2427650_0_0_1"/>
<feature type="region of interest" description="Disordered" evidence="1">
    <location>
        <begin position="1"/>
        <end position="51"/>
    </location>
</feature>
<dbReference type="VEuPathDB" id="FungiDB:PAAG_12550"/>
<dbReference type="GeneID" id="26971164"/>
<dbReference type="EMBL" id="KN294024">
    <property type="protein sequence ID" value="KGQ00777.1"/>
    <property type="molecule type" value="Genomic_DNA"/>
</dbReference>
<protein>
    <submittedName>
        <fullName evidence="2">Uncharacterized protein</fullName>
    </submittedName>
</protein>
<proteinExistence type="predicted"/>
<evidence type="ECO:0000313" key="2">
    <source>
        <dbReference type="EMBL" id="KGQ00777.1"/>
    </source>
</evidence>
<feature type="compositionally biased region" description="Low complexity" evidence="1">
    <location>
        <begin position="31"/>
        <end position="41"/>
    </location>
</feature>
<evidence type="ECO:0000313" key="3">
    <source>
        <dbReference type="Proteomes" id="UP000002059"/>
    </source>
</evidence>
<dbReference type="Proteomes" id="UP000002059">
    <property type="component" value="Partially assembled WGS sequence"/>
</dbReference>
<dbReference type="RefSeq" id="XP_015702355.1">
    <property type="nucleotide sequence ID" value="XM_015848028.1"/>
</dbReference>
<dbReference type="AlphaFoldDB" id="A0A0A2V331"/>
<organism evidence="2 3">
    <name type="scientific">Paracoccidioides lutzii (strain ATCC MYA-826 / Pb01)</name>
    <name type="common">Paracoccidioides brasiliensis</name>
    <dbReference type="NCBI Taxonomy" id="502779"/>
    <lineage>
        <taxon>Eukaryota</taxon>
        <taxon>Fungi</taxon>
        <taxon>Dikarya</taxon>
        <taxon>Ascomycota</taxon>
        <taxon>Pezizomycotina</taxon>
        <taxon>Eurotiomycetes</taxon>
        <taxon>Eurotiomycetidae</taxon>
        <taxon>Onygenales</taxon>
        <taxon>Ajellomycetaceae</taxon>
        <taxon>Paracoccidioides</taxon>
    </lineage>
</organism>
<gene>
    <name evidence="2" type="ORF">PAAG_12550</name>
</gene>